<evidence type="ECO:0000313" key="2">
    <source>
        <dbReference type="Proteomes" id="UP000809349"/>
    </source>
</evidence>
<organism evidence="1 2">
    <name type="scientific">Massilia soli</name>
    <dbReference type="NCBI Taxonomy" id="2792854"/>
    <lineage>
        <taxon>Bacteria</taxon>
        <taxon>Pseudomonadati</taxon>
        <taxon>Pseudomonadota</taxon>
        <taxon>Betaproteobacteria</taxon>
        <taxon>Burkholderiales</taxon>
        <taxon>Oxalobacteraceae</taxon>
        <taxon>Telluria group</taxon>
        <taxon>Massilia</taxon>
    </lineage>
</organism>
<dbReference type="RefSeq" id="WP_223466388.1">
    <property type="nucleotide sequence ID" value="NZ_JAFBIL020000002.1"/>
</dbReference>
<evidence type="ECO:0000313" key="1">
    <source>
        <dbReference type="EMBL" id="MBZ2206528.1"/>
    </source>
</evidence>
<accession>A0ABS7SK09</accession>
<protein>
    <submittedName>
        <fullName evidence="1">Uncharacterized protein</fullName>
    </submittedName>
</protein>
<reference evidence="1 2" key="1">
    <citation type="submission" date="2021-01" db="EMBL/GenBank/DDBJ databases">
        <authorList>
            <person name="Ruan W."/>
            <person name="Khan S.A."/>
            <person name="Jeon C.O."/>
        </authorList>
    </citation>
    <scope>NUCLEOTIDE SEQUENCE [LARGE SCALE GENOMIC DNA]</scope>
    <source>
        <strain evidence="1 2">R798</strain>
    </source>
</reference>
<comment type="caution">
    <text evidence="1">The sequence shown here is derived from an EMBL/GenBank/DDBJ whole genome shotgun (WGS) entry which is preliminary data.</text>
</comment>
<reference evidence="1 2" key="2">
    <citation type="submission" date="2021-08" db="EMBL/GenBank/DDBJ databases">
        <title>Massilia sp. R798.</title>
        <authorList>
            <person name="Baek J.H."/>
            <person name="Jung H.S."/>
            <person name="Kim K.R."/>
            <person name="Jeon C.O."/>
        </authorList>
    </citation>
    <scope>NUCLEOTIDE SEQUENCE [LARGE SCALE GENOMIC DNA]</scope>
    <source>
        <strain evidence="1 2">R798</strain>
    </source>
</reference>
<keyword evidence="2" id="KW-1185">Reference proteome</keyword>
<sequence length="240" mass="27160">MINKEAVETMTQMLALITKYSKGAFPEVETEASSESRRRAWAVTCMLARFAELVAKSDMYFVLADDPYKTDAERNHCYQIARQVDRGFMRELSEFQKCAEEFKNEPVTGKLRTDNDIVRELEVLLQDVKVLQQFDENLVVSPGTKVSKKERERKDANRAVIAEQLENVRLRLETTENLARTRGIVVALNRHRTVIKRLPVPNIKPATSATKTKKAPVLKLVTTGPAPRTKAKTAPSKKSA</sequence>
<proteinExistence type="predicted"/>
<gene>
    <name evidence="1" type="ORF">I4X03_004555</name>
</gene>
<dbReference type="Proteomes" id="UP000809349">
    <property type="component" value="Unassembled WGS sequence"/>
</dbReference>
<dbReference type="EMBL" id="JAFBIL020000002">
    <property type="protein sequence ID" value="MBZ2206528.1"/>
    <property type="molecule type" value="Genomic_DNA"/>
</dbReference>
<name>A0ABS7SK09_9BURK</name>